<evidence type="ECO:0000259" key="6">
    <source>
        <dbReference type="PROSITE" id="PS01124"/>
    </source>
</evidence>
<keyword evidence="4" id="KW-0010">Activator</keyword>
<dbReference type="CDD" id="cd06124">
    <property type="entry name" value="cupin_NimR-like_N"/>
    <property type="match status" value="1"/>
</dbReference>
<dbReference type="PRINTS" id="PR00032">
    <property type="entry name" value="HTHARAC"/>
</dbReference>
<evidence type="ECO:0000256" key="5">
    <source>
        <dbReference type="ARBA" id="ARBA00023163"/>
    </source>
</evidence>
<evidence type="ECO:0000313" key="8">
    <source>
        <dbReference type="Proteomes" id="UP000257016"/>
    </source>
</evidence>
<protein>
    <submittedName>
        <fullName evidence="7">TRANSCRIPTION REGULATOR PROTEIN AraC family</fullName>
    </submittedName>
</protein>
<sequence>MRRAPLDDNHYRKDAMFGKSENRDDYQAIAQPVGGMARKLKDGFYIAPHSHPRAQLIYAYVGAILVTTDFGSWVVPPQRAVWVPCNIKHAMQACGDVEMRTIYVREDAVPGELHGCCVVAVPPLLRELISAAVRMPLAYDEGSRDGLVVQLLLQELRPLSVVPLHLPMPRDPRLGKICAKILDDPSDETSVQAWSRSVGASERTIIRLFPEETGMTYSRWKQQARLMAAVRLLAEGCHVTDIALQLGYESPSAFSAMFRRALGMTPTEYFRDSTGD</sequence>
<dbReference type="SUPFAM" id="SSF46689">
    <property type="entry name" value="Homeodomain-like"/>
    <property type="match status" value="1"/>
</dbReference>
<dbReference type="InterPro" id="IPR014710">
    <property type="entry name" value="RmlC-like_jellyroll"/>
</dbReference>
<dbReference type="InterPro" id="IPR020449">
    <property type="entry name" value="Tscrpt_reg_AraC-type_HTH"/>
</dbReference>
<dbReference type="PROSITE" id="PS00041">
    <property type="entry name" value="HTH_ARAC_FAMILY_1"/>
    <property type="match status" value="1"/>
</dbReference>
<dbReference type="PANTHER" id="PTHR11019">
    <property type="entry name" value="HTH-TYPE TRANSCRIPTIONAL REGULATOR NIMR"/>
    <property type="match status" value="1"/>
</dbReference>
<name>A0A976ABV3_9BURK</name>
<keyword evidence="1" id="KW-0678">Repressor</keyword>
<evidence type="ECO:0000313" key="7">
    <source>
        <dbReference type="EMBL" id="SOY76081.1"/>
    </source>
</evidence>
<accession>A0A976ABV3</accession>
<dbReference type="InterPro" id="IPR018062">
    <property type="entry name" value="HTH_AraC-typ_CS"/>
</dbReference>
<dbReference type="InterPro" id="IPR018060">
    <property type="entry name" value="HTH_AraC"/>
</dbReference>
<dbReference type="Proteomes" id="UP000257016">
    <property type="component" value="Unassembled WGS sequence"/>
</dbReference>
<evidence type="ECO:0000256" key="2">
    <source>
        <dbReference type="ARBA" id="ARBA00023015"/>
    </source>
</evidence>
<dbReference type="FunFam" id="1.10.10.60:FF:000132">
    <property type="entry name" value="AraC family transcriptional regulator"/>
    <property type="match status" value="1"/>
</dbReference>
<keyword evidence="2" id="KW-0805">Transcription regulation</keyword>
<dbReference type="SUPFAM" id="SSF51182">
    <property type="entry name" value="RmlC-like cupins"/>
    <property type="match status" value="1"/>
</dbReference>
<comment type="caution">
    <text evidence="7">The sequence shown here is derived from an EMBL/GenBank/DDBJ whole genome shotgun (WGS) entry which is preliminary data.</text>
</comment>
<dbReference type="InterPro" id="IPR009057">
    <property type="entry name" value="Homeodomain-like_sf"/>
</dbReference>
<keyword evidence="3" id="KW-0238">DNA-binding</keyword>
<organism evidence="7 8">
    <name type="scientific">Cupriavidus taiwanensis</name>
    <dbReference type="NCBI Taxonomy" id="164546"/>
    <lineage>
        <taxon>Bacteria</taxon>
        <taxon>Pseudomonadati</taxon>
        <taxon>Pseudomonadota</taxon>
        <taxon>Betaproteobacteria</taxon>
        <taxon>Burkholderiales</taxon>
        <taxon>Burkholderiaceae</taxon>
        <taxon>Cupriavidus</taxon>
    </lineage>
</organism>
<dbReference type="EMBL" id="OFSN01000027">
    <property type="protein sequence ID" value="SOY76081.1"/>
    <property type="molecule type" value="Genomic_DNA"/>
</dbReference>
<dbReference type="InterPro" id="IPR011051">
    <property type="entry name" value="RmlC_Cupin_sf"/>
</dbReference>
<evidence type="ECO:0000256" key="4">
    <source>
        <dbReference type="ARBA" id="ARBA00023159"/>
    </source>
</evidence>
<dbReference type="Pfam" id="PF02311">
    <property type="entry name" value="AraC_binding"/>
    <property type="match status" value="1"/>
</dbReference>
<dbReference type="Pfam" id="PF12833">
    <property type="entry name" value="HTH_18"/>
    <property type="match status" value="1"/>
</dbReference>
<keyword evidence="5" id="KW-0804">Transcription</keyword>
<dbReference type="PROSITE" id="PS01124">
    <property type="entry name" value="HTH_ARAC_FAMILY_2"/>
    <property type="match status" value="1"/>
</dbReference>
<feature type="domain" description="HTH araC/xylS-type" evidence="6">
    <location>
        <begin position="175"/>
        <end position="272"/>
    </location>
</feature>
<dbReference type="AlphaFoldDB" id="A0A976ABV3"/>
<evidence type="ECO:0000256" key="3">
    <source>
        <dbReference type="ARBA" id="ARBA00023125"/>
    </source>
</evidence>
<dbReference type="Gene3D" id="2.60.120.10">
    <property type="entry name" value="Jelly Rolls"/>
    <property type="match status" value="1"/>
</dbReference>
<gene>
    <name evidence="7" type="ORF">CBM2586_B90067</name>
</gene>
<dbReference type="GO" id="GO:0003700">
    <property type="term" value="F:DNA-binding transcription factor activity"/>
    <property type="evidence" value="ECO:0007669"/>
    <property type="project" value="InterPro"/>
</dbReference>
<dbReference type="Gene3D" id="1.10.10.60">
    <property type="entry name" value="Homeodomain-like"/>
    <property type="match status" value="1"/>
</dbReference>
<dbReference type="GO" id="GO:0043565">
    <property type="term" value="F:sequence-specific DNA binding"/>
    <property type="evidence" value="ECO:0007669"/>
    <property type="project" value="InterPro"/>
</dbReference>
<evidence type="ECO:0000256" key="1">
    <source>
        <dbReference type="ARBA" id="ARBA00022491"/>
    </source>
</evidence>
<dbReference type="SMART" id="SM00342">
    <property type="entry name" value="HTH_ARAC"/>
    <property type="match status" value="1"/>
</dbReference>
<dbReference type="PANTHER" id="PTHR11019:SF159">
    <property type="entry name" value="TRANSCRIPTIONAL REGULATOR-RELATED"/>
    <property type="match status" value="1"/>
</dbReference>
<dbReference type="InterPro" id="IPR003313">
    <property type="entry name" value="AraC-bd"/>
</dbReference>
<proteinExistence type="predicted"/>
<reference evidence="7 8" key="1">
    <citation type="submission" date="2018-01" db="EMBL/GenBank/DDBJ databases">
        <authorList>
            <person name="Clerissi C."/>
        </authorList>
    </citation>
    <scope>NUCLEOTIDE SEQUENCE [LARGE SCALE GENOMIC DNA]</scope>
    <source>
        <strain evidence="7">Cupriavidus taiwanensis LMG 19430</strain>
    </source>
</reference>